<dbReference type="Pfam" id="PF12146">
    <property type="entry name" value="Hydrolase_4"/>
    <property type="match status" value="1"/>
</dbReference>
<gene>
    <name evidence="2" type="ORF">BG011_003801</name>
</gene>
<keyword evidence="3" id="KW-1185">Reference proteome</keyword>
<accession>A0A9P6U384</accession>
<dbReference type="AlphaFoldDB" id="A0A9P6U384"/>
<evidence type="ECO:0000313" key="2">
    <source>
        <dbReference type="EMBL" id="KAG0257691.1"/>
    </source>
</evidence>
<dbReference type="OrthoDB" id="10249433at2759"/>
<feature type="domain" description="Serine aminopeptidase S33" evidence="1">
    <location>
        <begin position="11"/>
        <end position="77"/>
    </location>
</feature>
<dbReference type="Proteomes" id="UP000726737">
    <property type="component" value="Unassembled WGS sequence"/>
</dbReference>
<evidence type="ECO:0000259" key="1">
    <source>
        <dbReference type="Pfam" id="PF12146"/>
    </source>
</evidence>
<sequence length="107" mass="11400">MATRPSPKLGYDNVFEEFNKAGFQASAYDQRGFGETGKKAKTLGSGCDYEKAIPDIPAALERGRIEGFPLFLMGHSFVSLINGSLPSTLASAPSTDVDSVKTDVPVL</sequence>
<name>A0A9P6U384_9FUNG</name>
<dbReference type="InterPro" id="IPR022742">
    <property type="entry name" value="Hydrolase_4"/>
</dbReference>
<protein>
    <recommendedName>
        <fullName evidence="1">Serine aminopeptidase S33 domain-containing protein</fullName>
    </recommendedName>
</protein>
<reference evidence="2" key="1">
    <citation type="journal article" date="2020" name="Fungal Divers.">
        <title>Resolving the Mortierellaceae phylogeny through synthesis of multi-gene phylogenetics and phylogenomics.</title>
        <authorList>
            <person name="Vandepol N."/>
            <person name="Liber J."/>
            <person name="Desiro A."/>
            <person name="Na H."/>
            <person name="Kennedy M."/>
            <person name="Barry K."/>
            <person name="Grigoriev I.V."/>
            <person name="Miller A.N."/>
            <person name="O'Donnell K."/>
            <person name="Stajich J.E."/>
            <person name="Bonito G."/>
        </authorList>
    </citation>
    <scope>NUCLEOTIDE SEQUENCE</scope>
    <source>
        <strain evidence="2">KOD948</strain>
    </source>
</reference>
<dbReference type="SUPFAM" id="SSF53474">
    <property type="entry name" value="alpha/beta-Hydrolases"/>
    <property type="match status" value="1"/>
</dbReference>
<dbReference type="EMBL" id="JAAAJA010000249">
    <property type="protein sequence ID" value="KAG0257691.1"/>
    <property type="molecule type" value="Genomic_DNA"/>
</dbReference>
<comment type="caution">
    <text evidence="2">The sequence shown here is derived from an EMBL/GenBank/DDBJ whole genome shotgun (WGS) entry which is preliminary data.</text>
</comment>
<dbReference type="InterPro" id="IPR029058">
    <property type="entry name" value="AB_hydrolase_fold"/>
</dbReference>
<dbReference type="Gene3D" id="3.40.50.1820">
    <property type="entry name" value="alpha/beta hydrolase"/>
    <property type="match status" value="1"/>
</dbReference>
<proteinExistence type="predicted"/>
<evidence type="ECO:0000313" key="3">
    <source>
        <dbReference type="Proteomes" id="UP000726737"/>
    </source>
</evidence>
<organism evidence="2 3">
    <name type="scientific">Mortierella polycephala</name>
    <dbReference type="NCBI Taxonomy" id="41804"/>
    <lineage>
        <taxon>Eukaryota</taxon>
        <taxon>Fungi</taxon>
        <taxon>Fungi incertae sedis</taxon>
        <taxon>Mucoromycota</taxon>
        <taxon>Mortierellomycotina</taxon>
        <taxon>Mortierellomycetes</taxon>
        <taxon>Mortierellales</taxon>
        <taxon>Mortierellaceae</taxon>
        <taxon>Mortierella</taxon>
    </lineage>
</organism>